<evidence type="ECO:0000256" key="3">
    <source>
        <dbReference type="SAM" id="Coils"/>
    </source>
</evidence>
<dbReference type="OrthoDB" id="938602at2759"/>
<feature type="domain" description="Agenet" evidence="5">
    <location>
        <begin position="33"/>
        <end position="103"/>
    </location>
</feature>
<evidence type="ECO:0000313" key="6">
    <source>
        <dbReference type="EMBL" id="KAF8731859.1"/>
    </source>
</evidence>
<dbReference type="Proteomes" id="UP000636709">
    <property type="component" value="Unassembled WGS sequence"/>
</dbReference>
<keyword evidence="1" id="KW-0813">Transport</keyword>
<dbReference type="EMBL" id="JACEFO010001605">
    <property type="protein sequence ID" value="KAF8731859.1"/>
    <property type="molecule type" value="Genomic_DNA"/>
</dbReference>
<reference evidence="6" key="1">
    <citation type="submission" date="2020-07" db="EMBL/GenBank/DDBJ databases">
        <title>Genome sequence and genetic diversity analysis of an under-domesticated orphan crop, white fonio (Digitaria exilis).</title>
        <authorList>
            <person name="Bennetzen J.L."/>
            <person name="Chen S."/>
            <person name="Ma X."/>
            <person name="Wang X."/>
            <person name="Yssel A.E.J."/>
            <person name="Chaluvadi S.R."/>
            <person name="Johnson M."/>
            <person name="Gangashetty P."/>
            <person name="Hamidou F."/>
            <person name="Sanogo M.D."/>
            <person name="Zwaenepoel A."/>
            <person name="Wallace J."/>
            <person name="Van De Peer Y."/>
            <person name="Van Deynze A."/>
        </authorList>
    </citation>
    <scope>NUCLEOTIDE SEQUENCE</scope>
    <source>
        <tissue evidence="6">Leaves</tissue>
    </source>
</reference>
<organism evidence="6 7">
    <name type="scientific">Digitaria exilis</name>
    <dbReference type="NCBI Taxonomy" id="1010633"/>
    <lineage>
        <taxon>Eukaryota</taxon>
        <taxon>Viridiplantae</taxon>
        <taxon>Streptophyta</taxon>
        <taxon>Embryophyta</taxon>
        <taxon>Tracheophyta</taxon>
        <taxon>Spermatophyta</taxon>
        <taxon>Magnoliopsida</taxon>
        <taxon>Liliopsida</taxon>
        <taxon>Poales</taxon>
        <taxon>Poaceae</taxon>
        <taxon>PACMAD clade</taxon>
        <taxon>Panicoideae</taxon>
        <taxon>Panicodae</taxon>
        <taxon>Paniceae</taxon>
        <taxon>Anthephorinae</taxon>
        <taxon>Digitaria</taxon>
    </lineage>
</organism>
<keyword evidence="3" id="KW-0175">Coiled coil</keyword>
<dbReference type="Pfam" id="PF05641">
    <property type="entry name" value="Agenet"/>
    <property type="match status" value="2"/>
</dbReference>
<feature type="domain" description="Agenet" evidence="5">
    <location>
        <begin position="190"/>
        <end position="258"/>
    </location>
</feature>
<feature type="domain" description="Agenet" evidence="5">
    <location>
        <begin position="109"/>
        <end position="169"/>
    </location>
</feature>
<dbReference type="InterPro" id="IPR014002">
    <property type="entry name" value="Agenet_dom_plant"/>
</dbReference>
<feature type="compositionally biased region" description="Polar residues" evidence="4">
    <location>
        <begin position="451"/>
        <end position="465"/>
    </location>
</feature>
<keyword evidence="2" id="KW-0341">Growth regulation</keyword>
<protein>
    <recommendedName>
        <fullName evidence="5">Agenet domain-containing protein</fullName>
    </recommendedName>
</protein>
<proteinExistence type="predicted"/>
<sequence>MAGGRSPGLSGRRRGRNRGPLTPSPPPPALEVNPLPPGTEIEVRIDDEGFYGSWYEATVVGFDPAAGRRCPAQYTVTYSHLFAIDGPASFPASHVRPRPPPAAATAAPPRFRLHDIVEAFDCNGWWSGLVVEPEPAAEPGSPVTVAFPITREVIPFPPNVVRPRRDFVGGGEWVPSRAVVDVQPHKRGVRVYKAGERVELLGERKAYGDSWFPATVAKAIDRLSYIVVYNDLDGEQGGGKATVYRHWGYIRPAEYHRPRQSKVRLFPGAAVEVHCDGAWSLGVVRRIVREGYQYEVSVDGEETELLLTKEVYQVRPQFVWNGRHWTIPSDKRQANVRQQSAYEKRPSSPVDATSSDDDHSSHFKSSTAKRSRKEPQRQELTSGERSEHALVSEMGVPLSVSCKSLASNHSLNSCLPLSENNVCLNSCLPQSEKNGFSVFPHEIVTICSASKNGQPPEASNSSPNLCPTLPEKNGRSKLAHQIVNACSMSKNELLCASSENLAPPKESNNSTNLYFPLSENNGLSIVPDKILSTCSMSKSGLLCASTGDTTPPVASNNCPPLSENRCLSLLAHKTVSLCSMSKNGLLRTSSGNSAPPPDESAPNVIGQTEFSRNALSEMVPSHDQLNALICERNVDEACDMLSISEARKQNISSSLRNQQTQERPFPVKVPIQLKENRNSSGKEIICASGTSPECENSSPCTPEVSRGTSSGSDSEGVNFEKLTADEGAGLLDKELAAMINRICPTNRDEDVCTDTAVTQVTKSNPPTEISVATLDDLVQQDESEVPFVKSSELWLHIDAMDVYKKVPQQPHFRPLGKCLPTVREGMALGLMVTFAKSVEEVSRLSITDSIASFKEKITTLHHLEENGFDVQFLRSTLVKMLQIKSDHINYLTEKDQLKSQLLEKTTSLSQIDEQLDKKEETIANLEEELEHARQEAQKIVEEKEREDKELSRLVAADSSVKEACASAELQFQSVLAQLRRKSLA</sequence>
<gene>
    <name evidence="6" type="ORF">HU200_015803</name>
</gene>
<evidence type="ECO:0000256" key="1">
    <source>
        <dbReference type="ARBA" id="ARBA00022448"/>
    </source>
</evidence>
<evidence type="ECO:0000259" key="5">
    <source>
        <dbReference type="SMART" id="SM00743"/>
    </source>
</evidence>
<dbReference type="SMART" id="SM00743">
    <property type="entry name" value="Agenet"/>
    <property type="match status" value="3"/>
</dbReference>
<evidence type="ECO:0000256" key="2">
    <source>
        <dbReference type="ARBA" id="ARBA00022604"/>
    </source>
</evidence>
<dbReference type="AlphaFoldDB" id="A0A835F8N6"/>
<name>A0A835F8N6_9POAL</name>
<dbReference type="InterPro" id="IPR007930">
    <property type="entry name" value="DUF724"/>
</dbReference>
<feature type="coiled-coil region" evidence="3">
    <location>
        <begin position="908"/>
        <end position="953"/>
    </location>
</feature>
<evidence type="ECO:0000313" key="7">
    <source>
        <dbReference type="Proteomes" id="UP000636709"/>
    </source>
</evidence>
<dbReference type="InterPro" id="IPR008395">
    <property type="entry name" value="Agenet-like_dom"/>
</dbReference>
<keyword evidence="7" id="KW-1185">Reference proteome</keyword>
<dbReference type="CDD" id="cd06503">
    <property type="entry name" value="ATP-synt_Fo_b"/>
    <property type="match status" value="1"/>
</dbReference>
<dbReference type="Pfam" id="PF05266">
    <property type="entry name" value="DUF724"/>
    <property type="match status" value="1"/>
</dbReference>
<feature type="region of interest" description="Disordered" evidence="4">
    <location>
        <begin position="1"/>
        <end position="37"/>
    </location>
</feature>
<accession>A0A835F8N6</accession>
<evidence type="ECO:0000256" key="4">
    <source>
        <dbReference type="SAM" id="MobiDB-lite"/>
    </source>
</evidence>
<feature type="region of interest" description="Disordered" evidence="4">
    <location>
        <begin position="330"/>
        <end position="390"/>
    </location>
</feature>
<comment type="caution">
    <text evidence="6">The sequence shown here is derived from an EMBL/GenBank/DDBJ whole genome shotgun (WGS) entry which is preliminary data.</text>
</comment>
<feature type="compositionally biased region" description="Polar residues" evidence="4">
    <location>
        <begin position="688"/>
        <end position="715"/>
    </location>
</feature>
<dbReference type="PANTHER" id="PTHR31917">
    <property type="entry name" value="AGENET DOMAIN-CONTAINING PROTEIN-RELATED"/>
    <property type="match status" value="1"/>
</dbReference>
<feature type="compositionally biased region" description="Basic and acidic residues" evidence="4">
    <location>
        <begin position="373"/>
        <end position="390"/>
    </location>
</feature>
<feature type="region of interest" description="Disordered" evidence="4">
    <location>
        <begin position="451"/>
        <end position="470"/>
    </location>
</feature>
<feature type="region of interest" description="Disordered" evidence="4">
    <location>
        <begin position="686"/>
        <end position="717"/>
    </location>
</feature>
<dbReference type="PANTHER" id="PTHR31917:SF74">
    <property type="entry name" value="EXPRESSED PROTEIN"/>
    <property type="match status" value="1"/>
</dbReference>
<feature type="compositionally biased region" description="Pro residues" evidence="4">
    <location>
        <begin position="22"/>
        <end position="37"/>
    </location>
</feature>